<dbReference type="EMBL" id="LGCM01000035">
    <property type="protein sequence ID" value="KPL81777.1"/>
    <property type="molecule type" value="Genomic_DNA"/>
</dbReference>
<dbReference type="SUPFAM" id="SSF103007">
    <property type="entry name" value="Hypothetical protein TT1725"/>
    <property type="match status" value="1"/>
</dbReference>
<proteinExistence type="predicted"/>
<evidence type="ECO:0000313" key="1">
    <source>
        <dbReference type="EMBL" id="KPL81777.1"/>
    </source>
</evidence>
<dbReference type="AlphaFoldDB" id="A0A0P6XQS0"/>
<dbReference type="InterPro" id="IPR036746">
    <property type="entry name" value="TT1725-like_sf"/>
</dbReference>
<reference evidence="1 2" key="1">
    <citation type="submission" date="2015-07" db="EMBL/GenBank/DDBJ databases">
        <title>Genome sequence of Levilinea saccharolytica DSM 16555.</title>
        <authorList>
            <person name="Hemp J."/>
            <person name="Ward L.M."/>
            <person name="Pace L.A."/>
            <person name="Fischer W.W."/>
        </authorList>
    </citation>
    <scope>NUCLEOTIDE SEQUENCE [LARGE SCALE GENOMIC DNA]</scope>
    <source>
        <strain evidence="1 2">KIBI-1</strain>
    </source>
</reference>
<dbReference type="OrthoDB" id="9809023at2"/>
<evidence type="ECO:0008006" key="3">
    <source>
        <dbReference type="Google" id="ProtNLM"/>
    </source>
</evidence>
<gene>
    <name evidence="1" type="ORF">ADN01_09280</name>
</gene>
<accession>A0A0P6XQS0</accession>
<dbReference type="InterPro" id="IPR007546">
    <property type="entry name" value="DUF503"/>
</dbReference>
<dbReference type="RefSeq" id="WP_062418314.1">
    <property type="nucleotide sequence ID" value="NZ_DF967974.1"/>
</dbReference>
<sequence>MVIGILTLHIEIPGCRSLKEKRSQIKPVLTRLHREFNLSTAELDLQDHRSQAVIGAALLTSDRNVAQASLMNVLTYFENHWPDLPVLQHQIELI</sequence>
<comment type="caution">
    <text evidence="1">The sequence shown here is derived from an EMBL/GenBank/DDBJ whole genome shotgun (WGS) entry which is preliminary data.</text>
</comment>
<dbReference type="PANTHER" id="PTHR36441:SF1">
    <property type="entry name" value="DUF503 DOMAIN-CONTAINING PROTEIN"/>
    <property type="match status" value="1"/>
</dbReference>
<dbReference type="PANTHER" id="PTHR36441">
    <property type="entry name" value="HYPOTHETICAL CYTOSOLIC PROTEIN"/>
    <property type="match status" value="1"/>
</dbReference>
<dbReference type="Proteomes" id="UP000050501">
    <property type="component" value="Unassembled WGS sequence"/>
</dbReference>
<name>A0A0P6XQS0_9CHLR</name>
<organism evidence="1 2">
    <name type="scientific">Levilinea saccharolytica</name>
    <dbReference type="NCBI Taxonomy" id="229921"/>
    <lineage>
        <taxon>Bacteria</taxon>
        <taxon>Bacillati</taxon>
        <taxon>Chloroflexota</taxon>
        <taxon>Anaerolineae</taxon>
        <taxon>Anaerolineales</taxon>
        <taxon>Anaerolineaceae</taxon>
        <taxon>Levilinea</taxon>
    </lineage>
</organism>
<dbReference type="STRING" id="229921.ADN01_09280"/>
<dbReference type="Gene3D" id="3.30.70.1120">
    <property type="entry name" value="TT1725-like"/>
    <property type="match status" value="1"/>
</dbReference>
<keyword evidence="2" id="KW-1185">Reference proteome</keyword>
<dbReference type="Pfam" id="PF04456">
    <property type="entry name" value="DUF503"/>
    <property type="match status" value="1"/>
</dbReference>
<evidence type="ECO:0000313" key="2">
    <source>
        <dbReference type="Proteomes" id="UP000050501"/>
    </source>
</evidence>
<protein>
    <recommendedName>
        <fullName evidence="3">DUF503 domain-containing protein</fullName>
    </recommendedName>
</protein>